<dbReference type="SUPFAM" id="SSF46565">
    <property type="entry name" value="Chaperone J-domain"/>
    <property type="match status" value="1"/>
</dbReference>
<dbReference type="InterPro" id="IPR036869">
    <property type="entry name" value="J_dom_sf"/>
</dbReference>
<dbReference type="OrthoDB" id="5333016at2"/>
<evidence type="ECO:0000313" key="2">
    <source>
        <dbReference type="Proteomes" id="UP000257067"/>
    </source>
</evidence>
<reference evidence="1 2" key="1">
    <citation type="submission" date="2018-04" db="EMBL/GenBank/DDBJ databases">
        <title>Novel Campyloabacter and Helicobacter Species and Strains.</title>
        <authorList>
            <person name="Mannion A.J."/>
            <person name="Shen Z."/>
            <person name="Fox J.G."/>
        </authorList>
    </citation>
    <scope>NUCLEOTIDE SEQUENCE [LARGE SCALE GENOMIC DNA]</scope>
    <source>
        <strain evidence="1 2">ATCC 700242</strain>
    </source>
</reference>
<dbReference type="RefSeq" id="WP_104723816.1">
    <property type="nucleotide sequence ID" value="NZ_FZNE01000002.1"/>
</dbReference>
<gene>
    <name evidence="1" type="ORF">CQA62_00970</name>
</gene>
<organism evidence="1 2">
    <name type="scientific">Helicobacter cholecystus</name>
    <dbReference type="NCBI Taxonomy" id="45498"/>
    <lineage>
        <taxon>Bacteria</taxon>
        <taxon>Pseudomonadati</taxon>
        <taxon>Campylobacterota</taxon>
        <taxon>Epsilonproteobacteria</taxon>
        <taxon>Campylobacterales</taxon>
        <taxon>Helicobacteraceae</taxon>
        <taxon>Helicobacter</taxon>
    </lineage>
</organism>
<dbReference type="EMBL" id="NXLU01000001">
    <property type="protein sequence ID" value="RDU70016.1"/>
    <property type="molecule type" value="Genomic_DNA"/>
</dbReference>
<dbReference type="Proteomes" id="UP000257067">
    <property type="component" value="Unassembled WGS sequence"/>
</dbReference>
<name>A0A3D8IYE7_9HELI</name>
<accession>A0A3D8IYE7</accession>
<protein>
    <submittedName>
        <fullName evidence="1">J domain-containing protein</fullName>
    </submittedName>
</protein>
<proteinExistence type="predicted"/>
<keyword evidence="2" id="KW-1185">Reference proteome</keyword>
<dbReference type="Gene3D" id="1.10.287.110">
    <property type="entry name" value="DnaJ domain"/>
    <property type="match status" value="1"/>
</dbReference>
<evidence type="ECO:0000313" key="1">
    <source>
        <dbReference type="EMBL" id="RDU70016.1"/>
    </source>
</evidence>
<sequence>MIFIEIYPKYIEISVKEYCPFLEKILSDANKFFSSIHKLSKSILILDDSKKIKKQYFLNSIFHLPDSYSPYNLQKLFSLCHLPLRIKIVGKNQAVYKVCVQARVQNAREIQLIMQKQDYRTKRCLIQLFGGFVKSIKGFELVLDSTKEGFWDKFMNLIEQRIVGNLLLSFDFFRRNSLFATKEERAMEQNYLILDSRVGDDFALVRKKYLELVRKYHPDNVFLADFEVKQIYHQKFLQVQNAFNAIRASQF</sequence>
<dbReference type="AlphaFoldDB" id="A0A3D8IYE7"/>
<comment type="caution">
    <text evidence="1">The sequence shown here is derived from an EMBL/GenBank/DDBJ whole genome shotgun (WGS) entry which is preliminary data.</text>
</comment>